<proteinExistence type="predicted"/>
<feature type="transmembrane region" description="Helical" evidence="3">
    <location>
        <begin position="235"/>
        <end position="260"/>
    </location>
</feature>
<feature type="compositionally biased region" description="Polar residues" evidence="2">
    <location>
        <begin position="301"/>
        <end position="311"/>
    </location>
</feature>
<evidence type="ECO:0000313" key="5">
    <source>
        <dbReference type="EMBL" id="KAL1250151.1"/>
    </source>
</evidence>
<feature type="domain" description="TNFR-Cys" evidence="4">
    <location>
        <begin position="103"/>
        <end position="141"/>
    </location>
</feature>
<dbReference type="Proteomes" id="UP001558613">
    <property type="component" value="Unassembled WGS sequence"/>
</dbReference>
<evidence type="ECO:0000256" key="3">
    <source>
        <dbReference type="SAM" id="Phobius"/>
    </source>
</evidence>
<comment type="caution">
    <text evidence="1">Lacks conserved residue(s) required for the propagation of feature annotation.</text>
</comment>
<evidence type="ECO:0000256" key="2">
    <source>
        <dbReference type="SAM" id="MobiDB-lite"/>
    </source>
</evidence>
<keyword evidence="3" id="KW-0812">Transmembrane</keyword>
<dbReference type="PANTHER" id="PTHR47139:SF4">
    <property type="entry name" value="TUMOR NECROSIS FACTOR RECEPTOR SUPERFAMILY MEMBER 9 ISOFORM X1-RELATED"/>
    <property type="match status" value="1"/>
</dbReference>
<dbReference type="Pfam" id="PF00020">
    <property type="entry name" value="TNFR_c6"/>
    <property type="match status" value="1"/>
</dbReference>
<sequence length="331" mass="36717">MREDRNTEDEVKVTLAEVRELQCDACLLRAWITTLKTEKMLTAFRGLPRILLILSLALNCTIGSDTGCDDWTLSGNDVCCKRCKPGNHLVERCGKYPDELCTLCEPGTYITNHQFNCLRCTQCIGNQFTLKPCTTSSDTVCGCKSGSRCGNDKCSFCVDECKVGEEPTKGRSCRKCPEGKFNDKIHSMCKEWRKSCPDGHTLVKGNATSDSTCLYLNEFETNILPSGKKKEPTSWLPVVIAAGMAGLALLCITVSVIAYVKAQNKTEKPKTDTTDQDRSDESRIMVVEQEDCSFRHPEQEQGGSSESINTQDSESKLIVLWQTHTCADTQS</sequence>
<dbReference type="EMBL" id="JAYMGO010000023">
    <property type="protein sequence ID" value="KAL1250151.1"/>
    <property type="molecule type" value="Genomic_DNA"/>
</dbReference>
<gene>
    <name evidence="5" type="ORF">QQF64_021156</name>
</gene>
<dbReference type="PROSITE" id="PS00652">
    <property type="entry name" value="TNFR_NGFR_1"/>
    <property type="match status" value="1"/>
</dbReference>
<keyword evidence="6" id="KW-1185">Reference proteome</keyword>
<dbReference type="PANTHER" id="PTHR47139">
    <property type="entry name" value="TUMOR NECROSIS FACTOR RECEPTOR SUPERFAMILY MEMBER 9"/>
    <property type="match status" value="1"/>
</dbReference>
<dbReference type="SUPFAM" id="SSF57586">
    <property type="entry name" value="TNF receptor-like"/>
    <property type="match status" value="2"/>
</dbReference>
<protein>
    <recommendedName>
        <fullName evidence="4">TNFR-Cys domain-containing protein</fullName>
    </recommendedName>
</protein>
<evidence type="ECO:0000313" key="6">
    <source>
        <dbReference type="Proteomes" id="UP001558613"/>
    </source>
</evidence>
<comment type="caution">
    <text evidence="5">The sequence shown here is derived from an EMBL/GenBank/DDBJ whole genome shotgun (WGS) entry which is preliminary data.</text>
</comment>
<feature type="region of interest" description="Disordered" evidence="2">
    <location>
        <begin position="290"/>
        <end position="311"/>
    </location>
</feature>
<keyword evidence="3" id="KW-0472">Membrane</keyword>
<evidence type="ECO:0000256" key="1">
    <source>
        <dbReference type="PROSITE-ProRule" id="PRU00206"/>
    </source>
</evidence>
<dbReference type="Gene3D" id="2.10.50.10">
    <property type="entry name" value="Tumor Necrosis Factor Receptor, subunit A, domain 2"/>
    <property type="match status" value="2"/>
</dbReference>
<dbReference type="SMART" id="SM00208">
    <property type="entry name" value="TNFR"/>
    <property type="match status" value="3"/>
</dbReference>
<feature type="repeat" description="TNFR-Cys" evidence="1">
    <location>
        <begin position="103"/>
        <end position="141"/>
    </location>
</feature>
<keyword evidence="1" id="KW-1015">Disulfide bond</keyword>
<organism evidence="5 6">
    <name type="scientific">Cirrhinus molitorella</name>
    <name type="common">mud carp</name>
    <dbReference type="NCBI Taxonomy" id="172907"/>
    <lineage>
        <taxon>Eukaryota</taxon>
        <taxon>Metazoa</taxon>
        <taxon>Chordata</taxon>
        <taxon>Craniata</taxon>
        <taxon>Vertebrata</taxon>
        <taxon>Euteleostomi</taxon>
        <taxon>Actinopterygii</taxon>
        <taxon>Neopterygii</taxon>
        <taxon>Teleostei</taxon>
        <taxon>Ostariophysi</taxon>
        <taxon>Cypriniformes</taxon>
        <taxon>Cyprinidae</taxon>
        <taxon>Labeoninae</taxon>
        <taxon>Labeonini</taxon>
        <taxon>Cirrhinus</taxon>
    </lineage>
</organism>
<evidence type="ECO:0000259" key="4">
    <source>
        <dbReference type="PROSITE" id="PS50050"/>
    </source>
</evidence>
<reference evidence="5 6" key="1">
    <citation type="submission" date="2023-09" db="EMBL/GenBank/DDBJ databases">
        <authorList>
            <person name="Wang M."/>
        </authorList>
    </citation>
    <scope>NUCLEOTIDE SEQUENCE [LARGE SCALE GENOMIC DNA]</scope>
    <source>
        <strain evidence="5">GT-2023</strain>
        <tissue evidence="5">Liver</tissue>
    </source>
</reference>
<feature type="disulfide bond" evidence="1">
    <location>
        <begin position="120"/>
        <end position="133"/>
    </location>
</feature>
<keyword evidence="3" id="KW-1133">Transmembrane helix</keyword>
<accession>A0ABR3LDQ5</accession>
<dbReference type="InterPro" id="IPR001368">
    <property type="entry name" value="TNFR/NGFR_Cys_rich_reg"/>
</dbReference>
<dbReference type="PROSITE" id="PS50050">
    <property type="entry name" value="TNFR_NGFR_2"/>
    <property type="match status" value="1"/>
</dbReference>
<name>A0ABR3LDQ5_9TELE</name>
<feature type="disulfide bond" evidence="1">
    <location>
        <begin position="123"/>
        <end position="141"/>
    </location>
</feature>